<dbReference type="EMBL" id="LAZR01001214">
    <property type="protein sequence ID" value="KKN48597.1"/>
    <property type="molecule type" value="Genomic_DNA"/>
</dbReference>
<dbReference type="AlphaFoldDB" id="A0A0F9RG07"/>
<name>A0A0F9RG07_9ZZZZ</name>
<feature type="region of interest" description="Disordered" evidence="1">
    <location>
        <begin position="1"/>
        <end position="46"/>
    </location>
</feature>
<comment type="caution">
    <text evidence="2">The sequence shown here is derived from an EMBL/GenBank/DDBJ whole genome shotgun (WGS) entry which is preliminary data.</text>
</comment>
<feature type="compositionally biased region" description="Basic and acidic residues" evidence="1">
    <location>
        <begin position="1"/>
        <end position="13"/>
    </location>
</feature>
<reference evidence="2" key="1">
    <citation type="journal article" date="2015" name="Nature">
        <title>Complex archaea that bridge the gap between prokaryotes and eukaryotes.</title>
        <authorList>
            <person name="Spang A."/>
            <person name="Saw J.H."/>
            <person name="Jorgensen S.L."/>
            <person name="Zaremba-Niedzwiedzka K."/>
            <person name="Martijn J."/>
            <person name="Lind A.E."/>
            <person name="van Eijk R."/>
            <person name="Schleper C."/>
            <person name="Guy L."/>
            <person name="Ettema T.J."/>
        </authorList>
    </citation>
    <scope>NUCLEOTIDE SEQUENCE</scope>
</reference>
<accession>A0A0F9RG07</accession>
<protein>
    <submittedName>
        <fullName evidence="2">Uncharacterized protein</fullName>
    </submittedName>
</protein>
<organism evidence="2">
    <name type="scientific">marine sediment metagenome</name>
    <dbReference type="NCBI Taxonomy" id="412755"/>
    <lineage>
        <taxon>unclassified sequences</taxon>
        <taxon>metagenomes</taxon>
        <taxon>ecological metagenomes</taxon>
    </lineage>
</organism>
<sequence>MLKDKEARKEAAKLRKRKQRMSHPEPAASTENVTPGEMSHLGPVTPDITLNNVTPDVTPLAGGVLRLEPQIIRANPPQAADVVANFKPESRTSGYARFGPQRPLKGDLVSPSIPEHRRRRGGLKMGFEPGQQVSKSPGEIPPELDADDNPIPDD</sequence>
<proteinExistence type="predicted"/>
<evidence type="ECO:0000256" key="1">
    <source>
        <dbReference type="SAM" id="MobiDB-lite"/>
    </source>
</evidence>
<gene>
    <name evidence="2" type="ORF">LCGC14_0651420</name>
</gene>
<feature type="region of interest" description="Disordered" evidence="1">
    <location>
        <begin position="89"/>
        <end position="154"/>
    </location>
</feature>
<feature type="compositionally biased region" description="Acidic residues" evidence="1">
    <location>
        <begin position="142"/>
        <end position="154"/>
    </location>
</feature>
<evidence type="ECO:0000313" key="2">
    <source>
        <dbReference type="EMBL" id="KKN48597.1"/>
    </source>
</evidence>